<dbReference type="OrthoDB" id="9768467at2"/>
<dbReference type="Gene3D" id="3.40.50.300">
    <property type="entry name" value="P-loop containing nucleotide triphosphate hydrolases"/>
    <property type="match status" value="1"/>
</dbReference>
<keyword evidence="2" id="KW-0547">Nucleotide-binding</keyword>
<accession>A0A5M9HN56</accession>
<dbReference type="Proteomes" id="UP000322918">
    <property type="component" value="Unassembled WGS sequence"/>
</dbReference>
<keyword evidence="2" id="KW-0067">ATP-binding</keyword>
<organism evidence="2 3">
    <name type="scientific">Arcticibacter tournemirensis</name>
    <dbReference type="NCBI Taxonomy" id="699437"/>
    <lineage>
        <taxon>Bacteria</taxon>
        <taxon>Pseudomonadati</taxon>
        <taxon>Bacteroidota</taxon>
        <taxon>Sphingobacteriia</taxon>
        <taxon>Sphingobacteriales</taxon>
        <taxon>Sphingobacteriaceae</taxon>
        <taxon>Arcticibacter</taxon>
    </lineage>
</organism>
<dbReference type="InterPro" id="IPR041682">
    <property type="entry name" value="AAA_14"/>
</dbReference>
<gene>
    <name evidence="2" type="ORF">F1649_01070</name>
</gene>
<feature type="domain" description="AAA+ ATPase" evidence="1">
    <location>
        <begin position="30"/>
        <end position="147"/>
    </location>
</feature>
<dbReference type="RefSeq" id="WP_141814007.1">
    <property type="nucleotide sequence ID" value="NZ_VFPL01000001.1"/>
</dbReference>
<keyword evidence="3" id="KW-1185">Reference proteome</keyword>
<protein>
    <submittedName>
        <fullName evidence="2">ATP-binding protein</fullName>
    </submittedName>
</protein>
<dbReference type="Pfam" id="PF13173">
    <property type="entry name" value="AAA_14"/>
    <property type="match status" value="1"/>
</dbReference>
<dbReference type="GO" id="GO:0005524">
    <property type="term" value="F:ATP binding"/>
    <property type="evidence" value="ECO:0007669"/>
    <property type="project" value="UniProtKB-KW"/>
</dbReference>
<dbReference type="AlphaFoldDB" id="A0A5M9HN56"/>
<dbReference type="SUPFAM" id="SSF52540">
    <property type="entry name" value="P-loop containing nucleoside triphosphate hydrolases"/>
    <property type="match status" value="1"/>
</dbReference>
<evidence type="ECO:0000313" key="3">
    <source>
        <dbReference type="Proteomes" id="UP000322918"/>
    </source>
</evidence>
<reference evidence="2 3" key="1">
    <citation type="submission" date="2019-09" db="EMBL/GenBank/DDBJ databases">
        <title>Pararcticibacter amylolyticus gen. nov., sp. nov., isolated from a rottenly hemp rope, and reclassification of Pedobacter tournemirensis as Pararcticibacter tournemirensis comb. nov.</title>
        <authorList>
            <person name="Cai Y."/>
        </authorList>
    </citation>
    <scope>NUCLEOTIDE SEQUENCE [LARGE SCALE GENOMIC DNA]</scope>
    <source>
        <strain evidence="2 3">TF5-37.2-LB10</strain>
    </source>
</reference>
<name>A0A5M9HN56_9SPHI</name>
<dbReference type="SMART" id="SM00382">
    <property type="entry name" value="AAA"/>
    <property type="match status" value="1"/>
</dbReference>
<sequence length="398" mass="45783">MEELRIKSAALVNNQAMNFKRTLYHKIDWTNRLIGILGSRGTGKTTLQLQKLKEITSKGEDAIYLSLDDISFTKTRLIQIVEALRLEGVKYFFLDEVHKYPDWAREIKNIYDFYHDISIVFTGSSIINMLQLPVDLSRRALIHELPGLSFREFLEYDQNIVFNTCTLEQIIKDHQSLASKVLEKVQPVMLFNAYLSNGYYPFYKENKASYPTRLLQVIRLVIDYDLAFIENIDHQNIRKVFQLLGILSEHVPFTPNINDLSKKLAMGRNTLVQYLHYLEKARLINNIYASGKGFGKLEKPGKILLENTNLFEALSVINPDKGSVRESFFASQLKNSGYNIELPAKGDFLINHQYTFEVGGRQKGYEQIAGIPDSYIASADIELGVKNKIPLWLFGFLY</sequence>
<dbReference type="EMBL" id="VWNE01000001">
    <property type="protein sequence ID" value="KAA8486834.1"/>
    <property type="molecule type" value="Genomic_DNA"/>
</dbReference>
<dbReference type="PANTHER" id="PTHR42990">
    <property type="entry name" value="ATPASE"/>
    <property type="match status" value="1"/>
</dbReference>
<evidence type="ECO:0000259" key="1">
    <source>
        <dbReference type="SMART" id="SM00382"/>
    </source>
</evidence>
<evidence type="ECO:0000313" key="2">
    <source>
        <dbReference type="EMBL" id="KAA8486834.1"/>
    </source>
</evidence>
<dbReference type="InterPro" id="IPR027417">
    <property type="entry name" value="P-loop_NTPase"/>
</dbReference>
<dbReference type="InterPro" id="IPR003593">
    <property type="entry name" value="AAA+_ATPase"/>
</dbReference>
<dbReference type="PANTHER" id="PTHR42990:SF1">
    <property type="entry name" value="AAA+ ATPASE DOMAIN-CONTAINING PROTEIN"/>
    <property type="match status" value="1"/>
</dbReference>
<proteinExistence type="predicted"/>
<comment type="caution">
    <text evidence="2">The sequence shown here is derived from an EMBL/GenBank/DDBJ whole genome shotgun (WGS) entry which is preliminary data.</text>
</comment>